<comment type="caution">
    <text evidence="1">The sequence shown here is derived from an EMBL/GenBank/DDBJ whole genome shotgun (WGS) entry which is preliminary data.</text>
</comment>
<reference evidence="1" key="2">
    <citation type="submission" date="2021-06" db="EMBL/GenBank/DDBJ databases">
        <authorList>
            <consortium name="NCBI Pathogen Detection Project"/>
        </authorList>
    </citation>
    <scope>NUCLEOTIDE SEQUENCE</scope>
    <source>
        <strain evidence="1">HN1000</strain>
    </source>
</reference>
<evidence type="ECO:0000313" key="1">
    <source>
        <dbReference type="EMBL" id="HBH1543422.1"/>
    </source>
</evidence>
<accession>A0AAN6A6Z9</accession>
<dbReference type="EMBL" id="DAEPXK010000037">
    <property type="protein sequence ID" value="HBH1543422.1"/>
    <property type="molecule type" value="Genomic_DNA"/>
</dbReference>
<gene>
    <name evidence="1" type="ORF">KRM00_002951</name>
</gene>
<dbReference type="Proteomes" id="UP000878956">
    <property type="component" value="Unassembled WGS sequence"/>
</dbReference>
<evidence type="ECO:0000313" key="2">
    <source>
        <dbReference type="Proteomes" id="UP000878956"/>
    </source>
</evidence>
<organism evidence="1 2">
    <name type="scientific">Clostridioides difficile</name>
    <name type="common">Peptoclostridium difficile</name>
    <dbReference type="NCBI Taxonomy" id="1496"/>
    <lineage>
        <taxon>Bacteria</taxon>
        <taxon>Bacillati</taxon>
        <taxon>Bacillota</taxon>
        <taxon>Clostridia</taxon>
        <taxon>Peptostreptococcales</taxon>
        <taxon>Peptostreptococcaceae</taxon>
        <taxon>Clostridioides</taxon>
    </lineage>
</organism>
<proteinExistence type="predicted"/>
<name>A0AAN6A6Z9_CLODI</name>
<sequence>MRDEGQNDIENKYQTLINDLIDSLKVIGKIYKEIKTLKKYKICLQITIRQSPYLIEESIN</sequence>
<reference evidence="1" key="1">
    <citation type="journal article" date="2018" name="Genome Biol.">
        <title>SKESA: strategic k-mer extension for scrupulous assemblies.</title>
        <authorList>
            <person name="Souvorov A."/>
            <person name="Agarwala R."/>
            <person name="Lipman D.J."/>
        </authorList>
    </citation>
    <scope>NUCLEOTIDE SEQUENCE</scope>
    <source>
        <strain evidence="1">HN1000</strain>
    </source>
</reference>
<dbReference type="AlphaFoldDB" id="A0AAN6A6Z9"/>
<protein>
    <submittedName>
        <fullName evidence="1">Uncharacterized protein</fullName>
    </submittedName>
</protein>